<dbReference type="AlphaFoldDB" id="A0A510V7F3"/>
<reference evidence="2 3" key="1">
    <citation type="submission" date="2019-07" db="EMBL/GenBank/DDBJ databases">
        <title>Whole genome shotgun sequence of Cellulomonas xylanilytica NBRC 101102.</title>
        <authorList>
            <person name="Hosoyama A."/>
            <person name="Uohara A."/>
            <person name="Ohji S."/>
            <person name="Ichikawa N."/>
        </authorList>
    </citation>
    <scope>NUCLEOTIDE SEQUENCE [LARGE SCALE GENOMIC DNA]</scope>
    <source>
        <strain evidence="2 3">NBRC 101102</strain>
    </source>
</reference>
<dbReference type="Proteomes" id="UP000321118">
    <property type="component" value="Unassembled WGS sequence"/>
</dbReference>
<proteinExistence type="predicted"/>
<sequence length="114" mass="12115">MTSVLDVTSVLDIIVGVKRACHGRVYQGARASLFTGMDLDRELRRLTVLHTRELAAGRRRAPGAATRTAQLVLLRGGYVGRAPKTALPTRTSVAPSATASSRSPLMPMDSSVAV</sequence>
<evidence type="ECO:0000313" key="3">
    <source>
        <dbReference type="Proteomes" id="UP000321118"/>
    </source>
</evidence>
<comment type="caution">
    <text evidence="2">The sequence shown here is derived from an EMBL/GenBank/DDBJ whole genome shotgun (WGS) entry which is preliminary data.</text>
</comment>
<evidence type="ECO:0000256" key="1">
    <source>
        <dbReference type="SAM" id="MobiDB-lite"/>
    </source>
</evidence>
<feature type="compositionally biased region" description="Polar residues" evidence="1">
    <location>
        <begin position="88"/>
        <end position="103"/>
    </location>
</feature>
<accession>A0A510V7F3</accession>
<keyword evidence="3" id="KW-1185">Reference proteome</keyword>
<name>A0A510V7F3_9CELL</name>
<gene>
    <name evidence="2" type="ORF">CXY01_33220</name>
</gene>
<organism evidence="2 3">
    <name type="scientific">Cellulomonas xylanilytica</name>
    <dbReference type="NCBI Taxonomy" id="233583"/>
    <lineage>
        <taxon>Bacteria</taxon>
        <taxon>Bacillati</taxon>
        <taxon>Actinomycetota</taxon>
        <taxon>Actinomycetes</taxon>
        <taxon>Micrococcales</taxon>
        <taxon>Cellulomonadaceae</taxon>
        <taxon>Cellulomonas</taxon>
    </lineage>
</organism>
<dbReference type="EMBL" id="BJUB01000011">
    <property type="protein sequence ID" value="GEK22802.1"/>
    <property type="molecule type" value="Genomic_DNA"/>
</dbReference>
<evidence type="ECO:0000313" key="2">
    <source>
        <dbReference type="EMBL" id="GEK22802.1"/>
    </source>
</evidence>
<feature type="region of interest" description="Disordered" evidence="1">
    <location>
        <begin position="82"/>
        <end position="114"/>
    </location>
</feature>
<protein>
    <submittedName>
        <fullName evidence="2">Uncharacterized protein</fullName>
    </submittedName>
</protein>